<name>A0AA38P1M3_9AGAR</name>
<organism evidence="1 2">
    <name type="scientific">Lentinula raphanica</name>
    <dbReference type="NCBI Taxonomy" id="153919"/>
    <lineage>
        <taxon>Eukaryota</taxon>
        <taxon>Fungi</taxon>
        <taxon>Dikarya</taxon>
        <taxon>Basidiomycota</taxon>
        <taxon>Agaricomycotina</taxon>
        <taxon>Agaricomycetes</taxon>
        <taxon>Agaricomycetidae</taxon>
        <taxon>Agaricales</taxon>
        <taxon>Marasmiineae</taxon>
        <taxon>Omphalotaceae</taxon>
        <taxon>Lentinula</taxon>
    </lineage>
</organism>
<comment type="caution">
    <text evidence="1">The sequence shown here is derived from an EMBL/GenBank/DDBJ whole genome shotgun (WGS) entry which is preliminary data.</text>
</comment>
<dbReference type="Proteomes" id="UP001163846">
    <property type="component" value="Unassembled WGS sequence"/>
</dbReference>
<dbReference type="EMBL" id="MU806533">
    <property type="protein sequence ID" value="KAJ3834433.1"/>
    <property type="molecule type" value="Genomic_DNA"/>
</dbReference>
<keyword evidence="2" id="KW-1185">Reference proteome</keyword>
<dbReference type="AlphaFoldDB" id="A0AA38P1M3"/>
<accession>A0AA38P1M3</accession>
<gene>
    <name evidence="1" type="ORF">F5878DRAFT_507466</name>
</gene>
<evidence type="ECO:0000313" key="1">
    <source>
        <dbReference type="EMBL" id="KAJ3834433.1"/>
    </source>
</evidence>
<protein>
    <submittedName>
        <fullName evidence="1">Uncharacterized protein</fullName>
    </submittedName>
</protein>
<evidence type="ECO:0000313" key="2">
    <source>
        <dbReference type="Proteomes" id="UP001163846"/>
    </source>
</evidence>
<proteinExistence type="predicted"/>
<feature type="non-terminal residue" evidence="1">
    <location>
        <position position="1"/>
    </location>
</feature>
<reference evidence="1" key="1">
    <citation type="submission" date="2022-08" db="EMBL/GenBank/DDBJ databases">
        <authorList>
            <consortium name="DOE Joint Genome Institute"/>
            <person name="Min B."/>
            <person name="Riley R."/>
            <person name="Sierra-Patev S."/>
            <person name="Naranjo-Ortiz M."/>
            <person name="Looney B."/>
            <person name="Konkel Z."/>
            <person name="Slot J.C."/>
            <person name="Sakamoto Y."/>
            <person name="Steenwyk J.L."/>
            <person name="Rokas A."/>
            <person name="Carro J."/>
            <person name="Camarero S."/>
            <person name="Ferreira P."/>
            <person name="Molpeceres G."/>
            <person name="Ruiz-Duenas F.J."/>
            <person name="Serrano A."/>
            <person name="Henrissat B."/>
            <person name="Drula E."/>
            <person name="Hughes K.W."/>
            <person name="Mata J.L."/>
            <person name="Ishikawa N.K."/>
            <person name="Vargas-Isla R."/>
            <person name="Ushijima S."/>
            <person name="Smith C.A."/>
            <person name="Ahrendt S."/>
            <person name="Andreopoulos W."/>
            <person name="He G."/>
            <person name="Labutti K."/>
            <person name="Lipzen A."/>
            <person name="Ng V."/>
            <person name="Sandor L."/>
            <person name="Barry K."/>
            <person name="Martinez A.T."/>
            <person name="Xiao Y."/>
            <person name="Gibbons J.G."/>
            <person name="Terashima K."/>
            <person name="Hibbett D.S."/>
            <person name="Grigoriev I.V."/>
        </authorList>
    </citation>
    <scope>NUCLEOTIDE SEQUENCE</scope>
    <source>
        <strain evidence="1">TFB9207</strain>
    </source>
</reference>
<feature type="non-terminal residue" evidence="1">
    <location>
        <position position="64"/>
    </location>
</feature>
<sequence>HPTTGKVLRTEKSIHERWLGISSEKEEETYSPFSSHLEWEISHWAVRERVTQSSFDRLLKIPQV</sequence>